<dbReference type="InterPro" id="IPR000225">
    <property type="entry name" value="Armadillo"/>
</dbReference>
<gene>
    <name evidence="1" type="ORF">EVOR1521_LOCUS8592</name>
</gene>
<evidence type="ECO:0000313" key="2">
    <source>
        <dbReference type="Proteomes" id="UP001178507"/>
    </source>
</evidence>
<dbReference type="SUPFAM" id="SSF48371">
    <property type="entry name" value="ARM repeat"/>
    <property type="match status" value="1"/>
</dbReference>
<dbReference type="SMART" id="SM00185">
    <property type="entry name" value="ARM"/>
    <property type="match status" value="3"/>
</dbReference>
<dbReference type="PANTHER" id="PTHR23315">
    <property type="entry name" value="U BOX DOMAIN-CONTAINING"/>
    <property type="match status" value="1"/>
</dbReference>
<comment type="caution">
    <text evidence="1">The sequence shown here is derived from an EMBL/GenBank/DDBJ whole genome shotgun (WGS) entry which is preliminary data.</text>
</comment>
<evidence type="ECO:0000313" key="1">
    <source>
        <dbReference type="EMBL" id="CAJ1380720.1"/>
    </source>
</evidence>
<dbReference type="EMBL" id="CAUJNA010000741">
    <property type="protein sequence ID" value="CAJ1380720.1"/>
    <property type="molecule type" value="Genomic_DNA"/>
</dbReference>
<dbReference type="Proteomes" id="UP001178507">
    <property type="component" value="Unassembled WGS sequence"/>
</dbReference>
<dbReference type="InterPro" id="IPR016024">
    <property type="entry name" value="ARM-type_fold"/>
</dbReference>
<organism evidence="1 2">
    <name type="scientific">Effrenium voratum</name>
    <dbReference type="NCBI Taxonomy" id="2562239"/>
    <lineage>
        <taxon>Eukaryota</taxon>
        <taxon>Sar</taxon>
        <taxon>Alveolata</taxon>
        <taxon>Dinophyceae</taxon>
        <taxon>Suessiales</taxon>
        <taxon>Symbiodiniaceae</taxon>
        <taxon>Effrenium</taxon>
    </lineage>
</organism>
<dbReference type="PANTHER" id="PTHR23315:SF7">
    <property type="entry name" value="U-BOX DOMAIN-CONTAINING PROTEIN 4"/>
    <property type="match status" value="1"/>
</dbReference>
<name>A0AA36I4B5_9DINO</name>
<proteinExistence type="predicted"/>
<dbReference type="InterPro" id="IPR011989">
    <property type="entry name" value="ARM-like"/>
</dbReference>
<accession>A0AA36I4B5</accession>
<dbReference type="Gene3D" id="1.25.10.10">
    <property type="entry name" value="Leucine-rich Repeat Variant"/>
    <property type="match status" value="2"/>
</dbReference>
<reference evidence="1" key="1">
    <citation type="submission" date="2023-08" db="EMBL/GenBank/DDBJ databases">
        <authorList>
            <person name="Chen Y."/>
            <person name="Shah S."/>
            <person name="Dougan E. K."/>
            <person name="Thang M."/>
            <person name="Chan C."/>
        </authorList>
    </citation>
    <scope>NUCLEOTIDE SEQUENCE</scope>
</reference>
<sequence length="379" mass="40610">MERTSIKVLAASKGDAVSRNLALLTSHQEHRVQAIRMLEAMAETTEGRSSIIASGGAKMLVALLVRPSDQVMPYEKIKVANTFAKLAASPPCRAVIINAAAIPQFVRLLAGLPEAQSAAVAALLALSPQKGSRQLMVEAGVLDAIARSFMQPDNVEEKTRFCQLLVSMLDGESLQERMPRVLAVAASTDTLSGLVFLLSPEGILQAASAVILMCCTQELRETLIKAGALAALRKLIAHADGKVVEQALEAVAALITLDRDDESDVARGTLDLEDVLCGDMSAVVRLLQGPTEEIRGAASHVVFRLAARDELEAHVRAAEPLPLLVALVRDGKAKTRAWAISALRLLSTTSEARETVTQAVPMEDEERETLLAKIRTLCF</sequence>
<keyword evidence="2" id="KW-1185">Reference proteome</keyword>
<dbReference type="AlphaFoldDB" id="A0AA36I4B5"/>
<protein>
    <submittedName>
        <fullName evidence="1">Uncharacterized protein</fullName>
    </submittedName>
</protein>